<dbReference type="InterPro" id="IPR021283">
    <property type="entry name" value="Phage_Wedge1"/>
</dbReference>
<accession>A0A0H3ZQF1</accession>
<dbReference type="Pfam" id="PF11041">
    <property type="entry name" value="Phage_Wedge1"/>
    <property type="match status" value="1"/>
</dbReference>
<protein>
    <submittedName>
        <fullName evidence="1">Uncharacterized protein</fullName>
    </submittedName>
</protein>
<name>A0A0H3ZQF1_9VIBR</name>
<sequence>MISDNVIEYWASGRWREKRKFREWVKTTGIQLEEISNFYSKLTYDIDEAEGYLLDVIGAILDIPRLDIPANLAFFGYQGTPLAVGYNVAPYFDFNNPTETVPATDNMYRMVLHFKVFYNTTDGTRASVLKATKTLLGIDDIEIIDSEDMQFKIMLHEPVDEVILYVLNLYSLYIKPTGVKFLGYETSARVLTKDVKNG</sequence>
<dbReference type="EMBL" id="KP795504">
    <property type="protein sequence ID" value="AKN36652.1"/>
    <property type="molecule type" value="Genomic_DNA"/>
</dbReference>
<dbReference type="AlphaFoldDB" id="A0A0H3ZQF1"/>
<proteinExistence type="predicted"/>
<organism evidence="1">
    <name type="scientific">Vibrio sp. FF_482</name>
    <dbReference type="NCBI Taxonomy" id="1652836"/>
    <lineage>
        <taxon>Bacteria</taxon>
        <taxon>Pseudomonadati</taxon>
        <taxon>Pseudomonadota</taxon>
        <taxon>Gammaproteobacteria</taxon>
        <taxon>Vibrionales</taxon>
        <taxon>Vibrionaceae</taxon>
        <taxon>Vibrio</taxon>
    </lineage>
</organism>
<reference evidence="1" key="1">
    <citation type="journal article" date="2015" name="MBio">
        <title>Eco-Evolutionary Dynamics of Episomes among Ecologically Cohesive Bacterial Populations.</title>
        <authorList>
            <person name="Xue H."/>
            <person name="Cordero O.X."/>
            <person name="Camas F.M."/>
            <person name="Trimble W."/>
            <person name="Meyer F."/>
            <person name="Guglielmini J."/>
            <person name="Rocha E.P."/>
            <person name="Polz M.F."/>
        </authorList>
    </citation>
    <scope>NUCLEOTIDE SEQUENCE</scope>
    <source>
        <strain evidence="1">FF_482</strain>
    </source>
</reference>
<evidence type="ECO:0000313" key="1">
    <source>
        <dbReference type="EMBL" id="AKN36652.1"/>
    </source>
</evidence>